<dbReference type="PIRSF" id="PIRSF000149">
    <property type="entry name" value="GAP_DH"/>
    <property type="match status" value="1"/>
</dbReference>
<dbReference type="InterPro" id="IPR036291">
    <property type="entry name" value="NAD(P)-bd_dom_sf"/>
</dbReference>
<feature type="signal peptide" evidence="7">
    <location>
        <begin position="1"/>
        <end position="30"/>
    </location>
</feature>
<dbReference type="Pfam" id="PF00044">
    <property type="entry name" value="Gp_dh_N"/>
    <property type="match status" value="1"/>
</dbReference>
<reference evidence="9 10" key="1">
    <citation type="journal article" date="2015" name="Nature">
        <title>rRNA introns, odd ribosomes, and small enigmatic genomes across a large radiation of phyla.</title>
        <authorList>
            <person name="Brown C.T."/>
            <person name="Hug L.A."/>
            <person name="Thomas B.C."/>
            <person name="Sharon I."/>
            <person name="Castelle C.J."/>
            <person name="Singh A."/>
            <person name="Wilkins M.J."/>
            <person name="Williams K.H."/>
            <person name="Banfield J.F."/>
        </authorList>
    </citation>
    <scope>NUCLEOTIDE SEQUENCE [LARGE SCALE GENOMIC DNA]</scope>
</reference>
<keyword evidence="4" id="KW-0547">Nucleotide-binding</keyword>
<evidence type="ECO:0000256" key="4">
    <source>
        <dbReference type="PIRSR" id="PIRSR000149-3"/>
    </source>
</evidence>
<evidence type="ECO:0000313" key="9">
    <source>
        <dbReference type="EMBL" id="KKU96333.1"/>
    </source>
</evidence>
<sequence length="334" mass="36254">MQRRIGINGFGRIGRLAARIILSRSNVALAAINSNSDASSHVYLLTHDSVYGRFDRAVTADDRGIIVGKEHVRCFQAKEPSGIPWGEADVDIVLECTGKFRTEEGAKAHLRERVKKVVISAPAKDATPTYVVGVNHSKYTGEAVVSNSSCTTNCVTTVLKVLDDAFGVVRGNMTTIHSVTDSQNLLDNSHSKDVRLRRGALVNLIPTTSGSARDVAKLFPHLKDKLPCRAVRVPTPTVSLVDLVVEVKKGATVEMVNGAFKEAAKKNLKGILDVAQEELVSSDYIGSPYSSVVDPYLTEVVGGTLLHVTAWYDNEWGYANRLVDLAAFVYPHNP</sequence>
<feature type="binding site" evidence="4">
    <location>
        <position position="120"/>
    </location>
    <ligand>
        <name>NAD(+)</name>
        <dbReference type="ChEBI" id="CHEBI:57540"/>
    </ligand>
</feature>
<evidence type="ECO:0000256" key="2">
    <source>
        <dbReference type="ARBA" id="ARBA00023002"/>
    </source>
</evidence>
<dbReference type="InterPro" id="IPR020828">
    <property type="entry name" value="GlycerAld_3-P_DH_NAD(P)-bd"/>
</dbReference>
<dbReference type="AlphaFoldDB" id="A0A0G1X179"/>
<name>A0A0G1X179_9BACT</name>
<keyword evidence="2" id="KW-0560">Oxidoreductase</keyword>
<dbReference type="FunFam" id="3.40.50.720:FF:000001">
    <property type="entry name" value="Glyceraldehyde-3-phosphate dehydrogenase"/>
    <property type="match status" value="1"/>
</dbReference>
<dbReference type="PRINTS" id="PR00078">
    <property type="entry name" value="G3PDHDRGNASE"/>
</dbReference>
<evidence type="ECO:0000256" key="1">
    <source>
        <dbReference type="ARBA" id="ARBA00007406"/>
    </source>
</evidence>
<feature type="chain" id="PRO_5002540680" evidence="7">
    <location>
        <begin position="31"/>
        <end position="334"/>
    </location>
</feature>
<dbReference type="Gene3D" id="3.40.50.720">
    <property type="entry name" value="NAD(P)-binding Rossmann-like Domain"/>
    <property type="match status" value="1"/>
</dbReference>
<keyword evidence="4" id="KW-0520">NAD</keyword>
<dbReference type="FunFam" id="3.30.360.10:FF:000002">
    <property type="entry name" value="Glyceraldehyde-3-phosphate dehydrogenase"/>
    <property type="match status" value="1"/>
</dbReference>
<protein>
    <submittedName>
        <fullName evidence="9">Glyceraldehyde-3-phosphate dehydrogenase, type I</fullName>
    </submittedName>
</protein>
<dbReference type="InterPro" id="IPR020829">
    <property type="entry name" value="GlycerAld_3-P_DH_cat"/>
</dbReference>
<dbReference type="PATRIC" id="fig|1618439.3.peg.25"/>
<gene>
    <name evidence="9" type="ORF">UY27_C0001G0026</name>
</gene>
<comment type="similarity">
    <text evidence="1 6">Belongs to the glyceraldehyde-3-phosphate dehydrogenase family.</text>
</comment>
<evidence type="ECO:0000313" key="10">
    <source>
        <dbReference type="Proteomes" id="UP000034661"/>
    </source>
</evidence>
<accession>A0A0G1X179</accession>
<feature type="binding site" evidence="4">
    <location>
        <begin position="12"/>
        <end position="13"/>
    </location>
    <ligand>
        <name>NAD(+)</name>
        <dbReference type="ChEBI" id="CHEBI:57540"/>
    </ligand>
</feature>
<comment type="caution">
    <text evidence="9">The sequence shown here is derived from an EMBL/GenBank/DDBJ whole genome shotgun (WGS) entry which is preliminary data.</text>
</comment>
<dbReference type="PANTHER" id="PTHR43148">
    <property type="entry name" value="GLYCERALDEHYDE-3-PHOSPHATE DEHYDROGENASE 2"/>
    <property type="match status" value="1"/>
</dbReference>
<dbReference type="SUPFAM" id="SSF51735">
    <property type="entry name" value="NAD(P)-binding Rossmann-fold domains"/>
    <property type="match status" value="1"/>
</dbReference>
<evidence type="ECO:0000256" key="5">
    <source>
        <dbReference type="PIRSR" id="PIRSR000149-4"/>
    </source>
</evidence>
<dbReference type="CDD" id="cd18126">
    <property type="entry name" value="GAPDH_I_C"/>
    <property type="match status" value="1"/>
</dbReference>
<dbReference type="GO" id="GO:0016620">
    <property type="term" value="F:oxidoreductase activity, acting on the aldehyde or oxo group of donors, NAD or NADP as acceptor"/>
    <property type="evidence" value="ECO:0007669"/>
    <property type="project" value="InterPro"/>
</dbReference>
<dbReference type="GO" id="GO:0006006">
    <property type="term" value="P:glucose metabolic process"/>
    <property type="evidence" value="ECO:0007669"/>
    <property type="project" value="InterPro"/>
</dbReference>
<dbReference type="SUPFAM" id="SSF55347">
    <property type="entry name" value="Glyceraldehyde-3-phosphate dehydrogenase-like, C-terminal domain"/>
    <property type="match status" value="1"/>
</dbReference>
<organism evidence="9 10">
    <name type="scientific">Candidatus Gottesmanbacteria bacterium GW2011_GWA1_48_13</name>
    <dbReference type="NCBI Taxonomy" id="1618439"/>
    <lineage>
        <taxon>Bacteria</taxon>
        <taxon>Candidatus Gottesmaniibacteriota</taxon>
    </lineage>
</organism>
<dbReference type="EMBL" id="LCPJ01000001">
    <property type="protein sequence ID" value="KKU96333.1"/>
    <property type="molecule type" value="Genomic_DNA"/>
</dbReference>
<feature type="active site" description="Nucleophile" evidence="3">
    <location>
        <position position="150"/>
    </location>
</feature>
<dbReference type="InterPro" id="IPR020831">
    <property type="entry name" value="GlycerAld/Erythrose_P_DH"/>
</dbReference>
<dbReference type="Gene3D" id="3.30.360.10">
    <property type="entry name" value="Dihydrodipicolinate Reductase, domain 2"/>
    <property type="match status" value="1"/>
</dbReference>
<dbReference type="GO" id="GO:0051287">
    <property type="term" value="F:NAD binding"/>
    <property type="evidence" value="ECO:0007669"/>
    <property type="project" value="InterPro"/>
</dbReference>
<evidence type="ECO:0000256" key="3">
    <source>
        <dbReference type="PIRSR" id="PIRSR000149-1"/>
    </source>
</evidence>
<dbReference type="NCBIfam" id="TIGR01534">
    <property type="entry name" value="GAPDH-I"/>
    <property type="match status" value="1"/>
</dbReference>
<feature type="site" description="Activates thiol group during catalysis" evidence="5">
    <location>
        <position position="177"/>
    </location>
</feature>
<evidence type="ECO:0000256" key="7">
    <source>
        <dbReference type="SAM" id="SignalP"/>
    </source>
</evidence>
<feature type="domain" description="Glyceraldehyde 3-phosphate dehydrogenase NAD(P) binding" evidence="8">
    <location>
        <begin position="3"/>
        <end position="150"/>
    </location>
</feature>
<dbReference type="Proteomes" id="UP000034661">
    <property type="component" value="Unassembled WGS sequence"/>
</dbReference>
<evidence type="ECO:0000256" key="6">
    <source>
        <dbReference type="RuleBase" id="RU000397"/>
    </source>
</evidence>
<dbReference type="CDD" id="cd05214">
    <property type="entry name" value="GAPDH_I_N"/>
    <property type="match status" value="1"/>
</dbReference>
<dbReference type="InterPro" id="IPR006424">
    <property type="entry name" value="Glyceraldehyde-3-P_DH_1"/>
</dbReference>
<keyword evidence="7" id="KW-0732">Signal</keyword>
<dbReference type="Pfam" id="PF02800">
    <property type="entry name" value="Gp_dh_C"/>
    <property type="match status" value="1"/>
</dbReference>
<proteinExistence type="inferred from homology"/>
<evidence type="ECO:0000259" key="8">
    <source>
        <dbReference type="SMART" id="SM00846"/>
    </source>
</evidence>
<feature type="binding site" evidence="4">
    <location>
        <position position="314"/>
    </location>
    <ligand>
        <name>NAD(+)</name>
        <dbReference type="ChEBI" id="CHEBI:57540"/>
    </ligand>
</feature>
<dbReference type="SMART" id="SM00846">
    <property type="entry name" value="Gp_dh_N"/>
    <property type="match status" value="1"/>
</dbReference>
<dbReference type="GO" id="GO:0050661">
    <property type="term" value="F:NADP binding"/>
    <property type="evidence" value="ECO:0007669"/>
    <property type="project" value="InterPro"/>
</dbReference>